<reference evidence="1" key="1">
    <citation type="submission" date="2022-08" db="EMBL/GenBank/DDBJ databases">
        <authorList>
            <person name="Kallberg Y."/>
            <person name="Tangrot J."/>
            <person name="Rosling A."/>
        </authorList>
    </citation>
    <scope>NUCLEOTIDE SEQUENCE</scope>
    <source>
        <strain evidence="1">Wild A</strain>
    </source>
</reference>
<organism evidence="1 2">
    <name type="scientific">Funneliformis geosporum</name>
    <dbReference type="NCBI Taxonomy" id="1117311"/>
    <lineage>
        <taxon>Eukaryota</taxon>
        <taxon>Fungi</taxon>
        <taxon>Fungi incertae sedis</taxon>
        <taxon>Mucoromycota</taxon>
        <taxon>Glomeromycotina</taxon>
        <taxon>Glomeromycetes</taxon>
        <taxon>Glomerales</taxon>
        <taxon>Glomeraceae</taxon>
        <taxon>Funneliformis</taxon>
    </lineage>
</organism>
<evidence type="ECO:0000313" key="2">
    <source>
        <dbReference type="Proteomes" id="UP001153678"/>
    </source>
</evidence>
<sequence>MVRKIRSDKKDTTCDYYSRILANANKLHEHLKRKNPSPSIQESNQQLIQEVIQEPVQIPIQIYKKSDQISESESLAEVKNLPLRNQPATRLADRIDEFTDVKQYRSCDPEVWQERKHIGGHQVQKRCENDGIVGYI</sequence>
<dbReference type="AlphaFoldDB" id="A0A9W4X333"/>
<accession>A0A9W4X333</accession>
<protein>
    <submittedName>
        <fullName evidence="1">11706_t:CDS:1</fullName>
    </submittedName>
</protein>
<evidence type="ECO:0000313" key="1">
    <source>
        <dbReference type="EMBL" id="CAI2191577.1"/>
    </source>
</evidence>
<dbReference type="Proteomes" id="UP001153678">
    <property type="component" value="Unassembled WGS sequence"/>
</dbReference>
<name>A0A9W4X333_9GLOM</name>
<proteinExistence type="predicted"/>
<gene>
    <name evidence="1" type="ORF">FWILDA_LOCUS15141</name>
</gene>
<dbReference type="EMBL" id="CAMKVN010007510">
    <property type="protein sequence ID" value="CAI2191577.1"/>
    <property type="molecule type" value="Genomic_DNA"/>
</dbReference>
<comment type="caution">
    <text evidence="1">The sequence shown here is derived from an EMBL/GenBank/DDBJ whole genome shotgun (WGS) entry which is preliminary data.</text>
</comment>
<keyword evidence="2" id="KW-1185">Reference proteome</keyword>